<dbReference type="SUPFAM" id="SSF52096">
    <property type="entry name" value="ClpP/crotonase"/>
    <property type="match status" value="1"/>
</dbReference>
<dbReference type="SMART" id="SM00228">
    <property type="entry name" value="PDZ"/>
    <property type="match status" value="1"/>
</dbReference>
<dbReference type="GO" id="GO:0030288">
    <property type="term" value="C:outer membrane-bounded periplasmic space"/>
    <property type="evidence" value="ECO:0007669"/>
    <property type="project" value="TreeGrafter"/>
</dbReference>
<proteinExistence type="predicted"/>
<dbReference type="GO" id="GO:0007165">
    <property type="term" value="P:signal transduction"/>
    <property type="evidence" value="ECO:0007669"/>
    <property type="project" value="TreeGrafter"/>
</dbReference>
<dbReference type="PROSITE" id="PS50106">
    <property type="entry name" value="PDZ"/>
    <property type="match status" value="1"/>
</dbReference>
<dbReference type="Proteomes" id="UP000265715">
    <property type="component" value="Unassembled WGS sequence"/>
</dbReference>
<evidence type="ECO:0000313" key="5">
    <source>
        <dbReference type="Proteomes" id="UP000265715"/>
    </source>
</evidence>
<gene>
    <name evidence="4" type="primary">ctpB_3</name>
    <name evidence="4" type="ORF">Mterra_03552</name>
</gene>
<keyword evidence="4" id="KW-0378">Hydrolase</keyword>
<dbReference type="AlphaFoldDB" id="A0A399ECW2"/>
<sequence length="427" mass="46305">MKRLLVLVALLAAAFGLGQNHNSGGQAQAQSPAQDPPCGAIDNSGVGAENTTGFPQALQKPEDRADVLDLLLAKIWFYYLDPGFEGKDWEKVSAQYKAQALQARSERAYYDAMRGLVNELDGVFLSATQLEAQSKLSQARAGLGGIGTLISSTDPRDGLTVRWVLPNSPAARAGIKARDRILAVNGRDCPSTDRIRGPEGSTLTLSVKSPGQPPRDVTVQRARVNYPETILEARRLEANPQVGYLWVSELGEEQMPAALEKALTELTSGPPLKGLVLDLRGTGGSGMRTMRYLLGHFISGVKYGFEGPEFYERRNIPARKPDLSQIPLVVLVDRGTTGSANMSAAILQTRPNTTLVGEKTGGGNRYYQGHELPDGSVFFIAQGRFVLPGEKPMESEQVTPSVLISQDWLEFAEADDPYIKAALEQIR</sequence>
<keyword evidence="5" id="KW-1185">Reference proteome</keyword>
<feature type="region of interest" description="Disordered" evidence="1">
    <location>
        <begin position="189"/>
        <end position="215"/>
    </location>
</feature>
<dbReference type="Gene3D" id="3.30.750.44">
    <property type="match status" value="1"/>
</dbReference>
<evidence type="ECO:0000259" key="3">
    <source>
        <dbReference type="PROSITE" id="PS50106"/>
    </source>
</evidence>
<keyword evidence="2" id="KW-0732">Signal</keyword>
<reference evidence="4 5" key="1">
    <citation type="submission" date="2018-08" db="EMBL/GenBank/DDBJ databases">
        <title>Meiothermus terrae DSM 26712 genome sequencing project.</title>
        <authorList>
            <person name="Da Costa M.S."/>
            <person name="Albuquerque L."/>
            <person name="Raposo P."/>
            <person name="Froufe H.J.C."/>
            <person name="Barroso C.S."/>
            <person name="Egas C."/>
        </authorList>
    </citation>
    <scope>NUCLEOTIDE SEQUENCE [LARGE SCALE GENOMIC DNA]</scope>
    <source>
        <strain evidence="4 5">DSM 26712</strain>
    </source>
</reference>
<dbReference type="Gene3D" id="3.90.226.10">
    <property type="entry name" value="2-enoyl-CoA Hydratase, Chain A, domain 1"/>
    <property type="match status" value="1"/>
</dbReference>
<dbReference type="InterPro" id="IPR001478">
    <property type="entry name" value="PDZ"/>
</dbReference>
<dbReference type="GO" id="GO:0004252">
    <property type="term" value="F:serine-type endopeptidase activity"/>
    <property type="evidence" value="ECO:0007669"/>
    <property type="project" value="UniProtKB-EC"/>
</dbReference>
<feature type="signal peptide" evidence="2">
    <location>
        <begin position="1"/>
        <end position="18"/>
    </location>
</feature>
<accession>A0A399ECW2</accession>
<dbReference type="Gene3D" id="2.30.42.10">
    <property type="match status" value="1"/>
</dbReference>
<dbReference type="CDD" id="cd06782">
    <property type="entry name" value="cpPDZ_CPP-like"/>
    <property type="match status" value="1"/>
</dbReference>
<dbReference type="GO" id="GO:0006508">
    <property type="term" value="P:proteolysis"/>
    <property type="evidence" value="ECO:0007669"/>
    <property type="project" value="UniProtKB-KW"/>
</dbReference>
<name>A0A399ECW2_9DEIN</name>
<feature type="domain" description="PDZ" evidence="3">
    <location>
        <begin position="133"/>
        <end position="197"/>
    </location>
</feature>
<dbReference type="SUPFAM" id="SSF50156">
    <property type="entry name" value="PDZ domain-like"/>
    <property type="match status" value="1"/>
</dbReference>
<dbReference type="InterPro" id="IPR041489">
    <property type="entry name" value="PDZ_6"/>
</dbReference>
<evidence type="ECO:0000256" key="1">
    <source>
        <dbReference type="SAM" id="MobiDB-lite"/>
    </source>
</evidence>
<evidence type="ECO:0000256" key="2">
    <source>
        <dbReference type="SAM" id="SignalP"/>
    </source>
</evidence>
<organism evidence="4 5">
    <name type="scientific">Calidithermus terrae</name>
    <dbReference type="NCBI Taxonomy" id="1408545"/>
    <lineage>
        <taxon>Bacteria</taxon>
        <taxon>Thermotogati</taxon>
        <taxon>Deinococcota</taxon>
        <taxon>Deinococci</taxon>
        <taxon>Thermales</taxon>
        <taxon>Thermaceae</taxon>
        <taxon>Calidithermus</taxon>
    </lineage>
</organism>
<feature type="compositionally biased region" description="Low complexity" evidence="1">
    <location>
        <begin position="26"/>
        <end position="37"/>
    </location>
</feature>
<keyword evidence="4" id="KW-0645">Protease</keyword>
<dbReference type="InterPro" id="IPR036034">
    <property type="entry name" value="PDZ_sf"/>
</dbReference>
<feature type="region of interest" description="Disordered" evidence="1">
    <location>
        <begin position="22"/>
        <end position="56"/>
    </location>
</feature>
<protein>
    <submittedName>
        <fullName evidence="4">Carboxy-terminal processing protease CtpB</fullName>
        <ecNumber evidence="4">3.4.21.102</ecNumber>
    </submittedName>
</protein>
<dbReference type="InterPro" id="IPR005151">
    <property type="entry name" value="Tail-specific_protease"/>
</dbReference>
<dbReference type="OrthoDB" id="9812068at2"/>
<dbReference type="EC" id="3.4.21.102" evidence="4"/>
<dbReference type="PANTHER" id="PTHR32060">
    <property type="entry name" value="TAIL-SPECIFIC PROTEASE"/>
    <property type="match status" value="1"/>
</dbReference>
<dbReference type="SMART" id="SM00245">
    <property type="entry name" value="TSPc"/>
    <property type="match status" value="1"/>
</dbReference>
<feature type="chain" id="PRO_5017189066" evidence="2">
    <location>
        <begin position="19"/>
        <end position="427"/>
    </location>
</feature>
<dbReference type="Pfam" id="PF03572">
    <property type="entry name" value="Peptidase_S41"/>
    <property type="match status" value="1"/>
</dbReference>
<comment type="caution">
    <text evidence="4">The sequence shown here is derived from an EMBL/GenBank/DDBJ whole genome shotgun (WGS) entry which is preliminary data.</text>
</comment>
<dbReference type="EMBL" id="QXDL01000237">
    <property type="protein sequence ID" value="RIH80131.1"/>
    <property type="molecule type" value="Genomic_DNA"/>
</dbReference>
<evidence type="ECO:0000313" key="4">
    <source>
        <dbReference type="EMBL" id="RIH80131.1"/>
    </source>
</evidence>
<dbReference type="RefSeq" id="WP_119316445.1">
    <property type="nucleotide sequence ID" value="NZ_QXDL01000237.1"/>
</dbReference>
<dbReference type="PANTHER" id="PTHR32060:SF30">
    <property type="entry name" value="CARBOXY-TERMINAL PROCESSING PROTEASE CTPA"/>
    <property type="match status" value="1"/>
</dbReference>
<dbReference type="InterPro" id="IPR029045">
    <property type="entry name" value="ClpP/crotonase-like_dom_sf"/>
</dbReference>
<dbReference type="Pfam" id="PF17820">
    <property type="entry name" value="PDZ_6"/>
    <property type="match status" value="1"/>
</dbReference>